<reference evidence="3 4" key="1">
    <citation type="submission" date="2017-10" db="EMBL/GenBank/DDBJ databases">
        <title>Development of genomic resources for the powdery mildew, Erysiphe pulchra.</title>
        <authorList>
            <person name="Wadl P.A."/>
            <person name="Mack B.M."/>
            <person name="Moore G."/>
            <person name="Beltz S.B."/>
        </authorList>
    </citation>
    <scope>NUCLEOTIDE SEQUENCE [LARGE SCALE GENOMIC DNA]</scope>
    <source>
        <strain evidence="3">Cflorida</strain>
    </source>
</reference>
<accession>A0A2S4PVQ0</accession>
<dbReference type="AlphaFoldDB" id="A0A2S4PVQ0"/>
<comment type="caution">
    <text evidence="3">The sequence shown here is derived from an EMBL/GenBank/DDBJ whole genome shotgun (WGS) entry which is preliminary data.</text>
</comment>
<dbReference type="GO" id="GO:0008270">
    <property type="term" value="F:zinc ion binding"/>
    <property type="evidence" value="ECO:0007669"/>
    <property type="project" value="InterPro"/>
</dbReference>
<feature type="compositionally biased region" description="Polar residues" evidence="2">
    <location>
        <begin position="384"/>
        <end position="398"/>
    </location>
</feature>
<evidence type="ECO:0000313" key="3">
    <source>
        <dbReference type="EMBL" id="POS86095.1"/>
    </source>
</evidence>
<dbReference type="Proteomes" id="UP000237438">
    <property type="component" value="Unassembled WGS sequence"/>
</dbReference>
<organism evidence="3 4">
    <name type="scientific">Erysiphe pulchra</name>
    <dbReference type="NCBI Taxonomy" id="225359"/>
    <lineage>
        <taxon>Eukaryota</taxon>
        <taxon>Fungi</taxon>
        <taxon>Dikarya</taxon>
        <taxon>Ascomycota</taxon>
        <taxon>Pezizomycotina</taxon>
        <taxon>Leotiomycetes</taxon>
        <taxon>Erysiphales</taxon>
        <taxon>Erysiphaceae</taxon>
        <taxon>Erysiphe</taxon>
    </lineage>
</organism>
<dbReference type="SUPFAM" id="SSF57701">
    <property type="entry name" value="Zn2/Cys6 DNA-binding domain"/>
    <property type="match status" value="1"/>
</dbReference>
<proteinExistence type="predicted"/>
<dbReference type="STRING" id="225359.A0A2S4PVQ0"/>
<keyword evidence="1" id="KW-0539">Nucleus</keyword>
<dbReference type="OrthoDB" id="5422841at2759"/>
<evidence type="ECO:0008006" key="5">
    <source>
        <dbReference type="Google" id="ProtNLM"/>
    </source>
</evidence>
<dbReference type="InterPro" id="IPR001138">
    <property type="entry name" value="Zn2Cys6_DnaBD"/>
</dbReference>
<feature type="region of interest" description="Disordered" evidence="2">
    <location>
        <begin position="381"/>
        <end position="410"/>
    </location>
</feature>
<evidence type="ECO:0000256" key="1">
    <source>
        <dbReference type="ARBA" id="ARBA00023242"/>
    </source>
</evidence>
<name>A0A2S4PVQ0_9PEZI</name>
<protein>
    <recommendedName>
        <fullName evidence="5">Zn(2)-C6 fungal-type domain-containing protein</fullName>
    </recommendedName>
</protein>
<dbReference type="GO" id="GO:0000981">
    <property type="term" value="F:DNA-binding transcription factor activity, RNA polymerase II-specific"/>
    <property type="evidence" value="ECO:0007669"/>
    <property type="project" value="InterPro"/>
</dbReference>
<evidence type="ECO:0000256" key="2">
    <source>
        <dbReference type="SAM" id="MobiDB-lite"/>
    </source>
</evidence>
<dbReference type="CDD" id="cd00067">
    <property type="entry name" value="GAL4"/>
    <property type="match status" value="1"/>
</dbReference>
<feature type="compositionally biased region" description="Low complexity" evidence="2">
    <location>
        <begin position="400"/>
        <end position="409"/>
    </location>
</feature>
<keyword evidence="4" id="KW-1185">Reference proteome</keyword>
<evidence type="ECO:0000313" key="4">
    <source>
        <dbReference type="Proteomes" id="UP000237438"/>
    </source>
</evidence>
<sequence length="425" mass="47619">MESQEIGSARSAKRNRSPMRYLVDENAGRLGQGNVTMINYMTKARSERLRLMEGDNETFSDVLGLIDDYEGVLQRHESLAANLGAKLVAPLLMKSFLKLFEGPIKVIQNSFLLSESPATWLDIVTFARTNPSEFVLIDSKDVPGEKVSQLWIRGGQIEISEDDYQLIMSGGPERMIPAQPIADDESTEICTLSILEARLAVLIKKADAVASKARRLNYQIKGRQTAILGSKVAVESYAYGEANTHPFPRKFPTINACTHAQTSTAPNKNIAQMQDRLLKQFLSYTNHDGGTQFKKPKITQMETGGRKLLPQESRRSLKEVTNRLLMASRIEKLNRGDLIRPPCDRCRRLKFDCIKHLTACQACTKKHAKCSWRDTMDSEFDLSPETSQSVTDKSNFIPITSDSNDSSTSLKSEIIRVQENQNLNA</sequence>
<gene>
    <name evidence="3" type="ORF">EPUL_004440</name>
</gene>
<dbReference type="InterPro" id="IPR036864">
    <property type="entry name" value="Zn2-C6_fun-type_DNA-bd_sf"/>
</dbReference>
<dbReference type="EMBL" id="PEDP01000411">
    <property type="protein sequence ID" value="POS86095.1"/>
    <property type="molecule type" value="Genomic_DNA"/>
</dbReference>